<evidence type="ECO:0000256" key="5">
    <source>
        <dbReference type="ARBA" id="ARBA00023187"/>
    </source>
</evidence>
<dbReference type="InterPro" id="IPR013170">
    <property type="entry name" value="mRNA_splic_Cwf21_dom"/>
</dbReference>
<keyword evidence="6" id="KW-0539">Nucleus</keyword>
<evidence type="ECO:0000256" key="3">
    <source>
        <dbReference type="ARBA" id="ARBA00022664"/>
    </source>
</evidence>
<name>A0A9N8VTV0_9GLOM</name>
<keyword evidence="4" id="KW-0747">Spliceosome</keyword>
<evidence type="ECO:0000256" key="6">
    <source>
        <dbReference type="ARBA" id="ARBA00023242"/>
    </source>
</evidence>
<dbReference type="SMART" id="SM01115">
    <property type="entry name" value="cwf21"/>
    <property type="match status" value="1"/>
</dbReference>
<dbReference type="EMBL" id="CAJVPI010000033">
    <property type="protein sequence ID" value="CAG8462219.1"/>
    <property type="molecule type" value="Genomic_DNA"/>
</dbReference>
<protein>
    <submittedName>
        <fullName evidence="8">2252_t:CDS:1</fullName>
    </submittedName>
</protein>
<dbReference type="GO" id="GO:0008380">
    <property type="term" value="P:RNA splicing"/>
    <property type="evidence" value="ECO:0007669"/>
    <property type="project" value="UniProtKB-KW"/>
</dbReference>
<dbReference type="Proteomes" id="UP000789739">
    <property type="component" value="Unassembled WGS sequence"/>
</dbReference>
<keyword evidence="3" id="KW-0507">mRNA processing</keyword>
<sequence>MYGNVGLTTPRGSGTNGYVVRNLSYIRPRQQSSEDSKAPVPSFANRTPNKEILLHELQRKTEIQLLKYKQELAEKNVPEEEAQEKIAQFRQTLLEKINEMPLEKNLQEHQTHQISEAKARENAKFARAFDIDTDNYVEGSAFDKEYQERKRKERIALREKEREDRRKFLIDTRDEQPVIIDLTVLSNDAIIIKGV</sequence>
<evidence type="ECO:0000313" key="9">
    <source>
        <dbReference type="Proteomes" id="UP000789739"/>
    </source>
</evidence>
<accession>A0A9N8VTV0</accession>
<dbReference type="InterPro" id="IPR051372">
    <property type="entry name" value="CWC21"/>
</dbReference>
<feature type="domain" description="CWF21" evidence="7">
    <location>
        <begin position="53"/>
        <end position="98"/>
    </location>
</feature>
<dbReference type="GO" id="GO:0006397">
    <property type="term" value="P:mRNA processing"/>
    <property type="evidence" value="ECO:0007669"/>
    <property type="project" value="UniProtKB-KW"/>
</dbReference>
<dbReference type="CDD" id="cd21373">
    <property type="entry name" value="cwf21_SRRM2-like"/>
    <property type="match status" value="1"/>
</dbReference>
<organism evidence="8 9">
    <name type="scientific">Paraglomus brasilianum</name>
    <dbReference type="NCBI Taxonomy" id="144538"/>
    <lineage>
        <taxon>Eukaryota</taxon>
        <taxon>Fungi</taxon>
        <taxon>Fungi incertae sedis</taxon>
        <taxon>Mucoromycota</taxon>
        <taxon>Glomeromycotina</taxon>
        <taxon>Glomeromycetes</taxon>
        <taxon>Paraglomerales</taxon>
        <taxon>Paraglomeraceae</taxon>
        <taxon>Paraglomus</taxon>
    </lineage>
</organism>
<reference evidence="8" key="1">
    <citation type="submission" date="2021-06" db="EMBL/GenBank/DDBJ databases">
        <authorList>
            <person name="Kallberg Y."/>
            <person name="Tangrot J."/>
            <person name="Rosling A."/>
        </authorList>
    </citation>
    <scope>NUCLEOTIDE SEQUENCE</scope>
    <source>
        <strain evidence="8">BR232B</strain>
    </source>
</reference>
<evidence type="ECO:0000256" key="1">
    <source>
        <dbReference type="ARBA" id="ARBA00004123"/>
    </source>
</evidence>
<dbReference type="AlphaFoldDB" id="A0A9N8VTV0"/>
<comment type="similarity">
    <text evidence="2">Belongs to the CWC21 family.</text>
</comment>
<evidence type="ECO:0000256" key="2">
    <source>
        <dbReference type="ARBA" id="ARBA00005954"/>
    </source>
</evidence>
<gene>
    <name evidence="8" type="ORF">PBRASI_LOCUS647</name>
</gene>
<evidence type="ECO:0000313" key="8">
    <source>
        <dbReference type="EMBL" id="CAG8462219.1"/>
    </source>
</evidence>
<keyword evidence="5" id="KW-0508">mRNA splicing</keyword>
<comment type="subcellular location">
    <subcellularLocation>
        <location evidence="1">Nucleus</location>
    </subcellularLocation>
</comment>
<dbReference type="OrthoDB" id="10267305at2759"/>
<keyword evidence="9" id="KW-1185">Reference proteome</keyword>
<dbReference type="Pfam" id="PF08312">
    <property type="entry name" value="cwf21"/>
    <property type="match status" value="1"/>
</dbReference>
<dbReference type="PANTHER" id="PTHR36562">
    <property type="entry name" value="SERINE/ARGININE REPETITIVE MATRIX 2"/>
    <property type="match status" value="1"/>
</dbReference>
<dbReference type="PANTHER" id="PTHR36562:SF5">
    <property type="entry name" value="SERINE_ARGININE REPETITIVE MATRIX 2"/>
    <property type="match status" value="1"/>
</dbReference>
<evidence type="ECO:0000259" key="7">
    <source>
        <dbReference type="SMART" id="SM01115"/>
    </source>
</evidence>
<comment type="caution">
    <text evidence="8">The sequence shown here is derived from an EMBL/GenBank/DDBJ whole genome shotgun (WGS) entry which is preliminary data.</text>
</comment>
<proteinExistence type="inferred from homology"/>
<dbReference type="GO" id="GO:0005681">
    <property type="term" value="C:spliceosomal complex"/>
    <property type="evidence" value="ECO:0007669"/>
    <property type="project" value="UniProtKB-KW"/>
</dbReference>
<evidence type="ECO:0000256" key="4">
    <source>
        <dbReference type="ARBA" id="ARBA00022728"/>
    </source>
</evidence>